<dbReference type="NCBIfam" id="TIGR00395">
    <property type="entry name" value="leuS_arch"/>
    <property type="match status" value="1"/>
</dbReference>
<feature type="domain" description="Aminoacyl-tRNA synthetase class Ia" evidence="9">
    <location>
        <begin position="9"/>
        <end position="495"/>
    </location>
</feature>
<dbReference type="RefSeq" id="WP_110379221.1">
    <property type="nucleotide sequence ID" value="NZ_CP029288.2"/>
</dbReference>
<accession>A0A2U9IJW1</accession>
<keyword evidence="12" id="KW-1185">Reference proteome</keyword>
<evidence type="ECO:0000256" key="8">
    <source>
        <dbReference type="HAMAP-Rule" id="MF_00049"/>
    </source>
</evidence>
<feature type="short sequence motif" description="'KMSKS' region" evidence="8">
    <location>
        <begin position="609"/>
        <end position="613"/>
    </location>
</feature>
<dbReference type="Gene3D" id="3.30.2320.20">
    <property type="entry name" value="Class I aminoacyl-tRNA synthetases (RS)"/>
    <property type="match status" value="1"/>
</dbReference>
<dbReference type="GO" id="GO:0004823">
    <property type="term" value="F:leucine-tRNA ligase activity"/>
    <property type="evidence" value="ECO:0007669"/>
    <property type="project" value="UniProtKB-UniRule"/>
</dbReference>
<evidence type="ECO:0000259" key="9">
    <source>
        <dbReference type="Pfam" id="PF00133"/>
    </source>
</evidence>
<keyword evidence="5 8" id="KW-0067">ATP-binding</keyword>
<dbReference type="SUPFAM" id="SSF47323">
    <property type="entry name" value="Anticodon-binding domain of a subclass of class I aminoacyl-tRNA synthetases"/>
    <property type="match status" value="1"/>
</dbReference>
<feature type="domain" description="Aminoacyl-tRNA synthetase class Ia" evidence="9">
    <location>
        <begin position="555"/>
        <end position="648"/>
    </location>
</feature>
<evidence type="ECO:0000259" key="10">
    <source>
        <dbReference type="Pfam" id="PF08264"/>
    </source>
</evidence>
<proteinExistence type="inferred from homology"/>
<dbReference type="Pfam" id="PF08264">
    <property type="entry name" value="Anticodon_1"/>
    <property type="match status" value="1"/>
</dbReference>
<feature type="short sequence motif" description="'HIGH' region" evidence="8">
    <location>
        <begin position="38"/>
        <end position="48"/>
    </location>
</feature>
<dbReference type="PANTHER" id="PTHR45794:SF1">
    <property type="entry name" value="LEUCINE--TRNA LIGASE, CYTOPLASMIC"/>
    <property type="match status" value="1"/>
</dbReference>
<dbReference type="PANTHER" id="PTHR45794">
    <property type="entry name" value="LEUCYL-TRNA SYNTHETASE"/>
    <property type="match status" value="1"/>
</dbReference>
<dbReference type="InterPro" id="IPR014729">
    <property type="entry name" value="Rossmann-like_a/b/a_fold"/>
</dbReference>
<gene>
    <name evidence="8 11" type="primary">leuS</name>
    <name evidence="11" type="ORF">DFR86_01400</name>
</gene>
<feature type="binding site" evidence="8">
    <location>
        <position position="612"/>
    </location>
    <ligand>
        <name>ATP</name>
        <dbReference type="ChEBI" id="CHEBI:30616"/>
    </ligand>
</feature>
<dbReference type="SUPFAM" id="SSF50677">
    <property type="entry name" value="ValRS/IleRS/LeuRS editing domain"/>
    <property type="match status" value="1"/>
</dbReference>
<dbReference type="Proteomes" id="UP000248410">
    <property type="component" value="Chromosome"/>
</dbReference>
<keyword evidence="3 8" id="KW-0436">Ligase</keyword>
<evidence type="ECO:0000256" key="2">
    <source>
        <dbReference type="ARBA" id="ARBA00022490"/>
    </source>
</evidence>
<dbReference type="GeneID" id="36836583"/>
<dbReference type="GO" id="GO:0002161">
    <property type="term" value="F:aminoacyl-tRNA deacylase activity"/>
    <property type="evidence" value="ECO:0007669"/>
    <property type="project" value="InterPro"/>
</dbReference>
<comment type="subcellular location">
    <subcellularLocation>
        <location evidence="8">Cytoplasm</location>
    </subcellularLocation>
</comment>
<name>A0A2U9IJW1_9CREN</name>
<evidence type="ECO:0000256" key="4">
    <source>
        <dbReference type="ARBA" id="ARBA00022741"/>
    </source>
</evidence>
<dbReference type="InterPro" id="IPR009008">
    <property type="entry name" value="Val/Leu/Ile-tRNA-synth_edit"/>
</dbReference>
<dbReference type="EC" id="6.1.1.4" evidence="8"/>
<dbReference type="Pfam" id="PF00133">
    <property type="entry name" value="tRNA-synt_1"/>
    <property type="match status" value="2"/>
</dbReference>
<sequence length="920" mass="106394">MDFNQIAEKWQKVWDEKKLFEANADPSKPKFFITVPFPYTNSPFHIGHGRTYITADIYARYMRLKGYNVLFPFAFQFTGTPILSVSEAIKRGDNDVIQSFVKTYGLPIEKVKEFEDPLKLAEYFKNEMEKTAKKIGLSVDWRRTFDTMDNRFASFIQWQFRKLKDKGKLAVESNPVGYCPVDNFPVGMHDTKGDVEPEIGELDVVIFDDDEGYLYPMATSRPETVFAGIGVGINDSAEYVIAEYYDKKYVLSYDAYRKLSYQRELKELKRMPASALVGKTVINPITGKKVKIVKSKYVDPSYGTGLVMLTPAHDPFHRIVAEKEGLDEIYPVISTPGYPKIPTEIMETEDPAELKDYADSLYKEEYYKGKMLDVSKLVPDFMKEFVKNKIDGKPVKEARDYVIELLKTIGKYDRIYEINNGPVYCRCGAEIVVKVVKDQWFIKYDDPEWKMQTLRALDKINIIPPEARKEFEKVIFQLKRRPVGRSRGLGVKLPWDESQIIDSLSDSTIYTAFYTISHLINNSSDELFNYIFFGQGNIDELSKKLNIPKEDIQKMRNEFTYWYPVDLRSSGRDLILNHLPYYIYNHIAIFDTVPRSIVVNGFMRVGGKKMSKSFGNIYPLDKAINEFGVDPIRLGLTITSKLYEDIEFDPNNINAISQQLNKISSMINEIVNFKGNNFGTPEKWLSTIMKRSIETYDNLMKEFDYNSAYKIVLYDIYNYIKEYMSLTNSPNGELLRKVASAWLRLLYPAVPHFAEENWKFEGLVATSKFPDGEFEEYGDSIKIEYLENVIERAKELQKASKTENAEKIIIYVNPNISLARAAAEAIENKETLKEFAIKNKDPNAEKIYTIMKEYSEYFRKTILKMDEFDEISILNEFSQYIISELDVLQMAIYDSTDESIPDIRGKKSQALPLYPAIVLI</sequence>
<dbReference type="GO" id="GO:0006429">
    <property type="term" value="P:leucyl-tRNA aminoacylation"/>
    <property type="evidence" value="ECO:0007669"/>
    <property type="project" value="UniProtKB-UniRule"/>
</dbReference>
<dbReference type="Gene3D" id="3.90.740.10">
    <property type="entry name" value="Valyl/Leucyl/Isoleucyl-tRNA synthetase, editing domain"/>
    <property type="match status" value="1"/>
</dbReference>
<dbReference type="SUPFAM" id="SSF52374">
    <property type="entry name" value="Nucleotidylyl transferase"/>
    <property type="match status" value="1"/>
</dbReference>
<evidence type="ECO:0000313" key="11">
    <source>
        <dbReference type="EMBL" id="AWR96331.1"/>
    </source>
</evidence>
<dbReference type="Gene3D" id="3.40.50.620">
    <property type="entry name" value="HUPs"/>
    <property type="match status" value="1"/>
</dbReference>
<dbReference type="Gene3D" id="1.10.10.720">
    <property type="entry name" value="leucyl-tRNA synthetase"/>
    <property type="match status" value="1"/>
</dbReference>
<organism evidence="11 12">
    <name type="scientific">Acidianus sulfidivorans JP7</name>
    <dbReference type="NCBI Taxonomy" id="619593"/>
    <lineage>
        <taxon>Archaea</taxon>
        <taxon>Thermoproteota</taxon>
        <taxon>Thermoprotei</taxon>
        <taxon>Sulfolobales</taxon>
        <taxon>Sulfolobaceae</taxon>
        <taxon>Acidianus</taxon>
    </lineage>
</organism>
<dbReference type="Gene3D" id="1.10.730.10">
    <property type="entry name" value="Isoleucyl-tRNA Synthetase, Domain 1"/>
    <property type="match status" value="1"/>
</dbReference>
<dbReference type="KEGG" id="asul:DFR86_01400"/>
<dbReference type="InterPro" id="IPR009080">
    <property type="entry name" value="tRNAsynth_Ia_anticodon-bd"/>
</dbReference>
<dbReference type="InterPro" id="IPR013155">
    <property type="entry name" value="M/V/L/I-tRNA-synth_anticd-bd"/>
</dbReference>
<comment type="similarity">
    <text evidence="1 8">Belongs to the class-I aminoacyl-tRNA synthetase family.</text>
</comment>
<dbReference type="InterPro" id="IPR004493">
    <property type="entry name" value="Leu-tRNA-synth_Ia_arc/euk"/>
</dbReference>
<comment type="catalytic activity">
    <reaction evidence="8">
        <text>tRNA(Leu) + L-leucine + ATP = L-leucyl-tRNA(Leu) + AMP + diphosphate</text>
        <dbReference type="Rhea" id="RHEA:11688"/>
        <dbReference type="Rhea" id="RHEA-COMP:9613"/>
        <dbReference type="Rhea" id="RHEA-COMP:9622"/>
        <dbReference type="ChEBI" id="CHEBI:30616"/>
        <dbReference type="ChEBI" id="CHEBI:33019"/>
        <dbReference type="ChEBI" id="CHEBI:57427"/>
        <dbReference type="ChEBI" id="CHEBI:78442"/>
        <dbReference type="ChEBI" id="CHEBI:78494"/>
        <dbReference type="ChEBI" id="CHEBI:456215"/>
        <dbReference type="EC" id="6.1.1.4"/>
    </reaction>
</comment>
<evidence type="ECO:0000313" key="12">
    <source>
        <dbReference type="Proteomes" id="UP000248410"/>
    </source>
</evidence>
<keyword evidence="2 8" id="KW-0963">Cytoplasm</keyword>
<dbReference type="HAMAP" id="MF_00049_A">
    <property type="entry name" value="Leu_tRNA_synth_A"/>
    <property type="match status" value="1"/>
</dbReference>
<evidence type="ECO:0000256" key="6">
    <source>
        <dbReference type="ARBA" id="ARBA00022917"/>
    </source>
</evidence>
<dbReference type="OrthoDB" id="23906at2157"/>
<keyword evidence="7 8" id="KW-0030">Aminoacyl-tRNA synthetase</keyword>
<evidence type="ECO:0000256" key="5">
    <source>
        <dbReference type="ARBA" id="ARBA00022840"/>
    </source>
</evidence>
<protein>
    <recommendedName>
        <fullName evidence="8">Leucine--tRNA ligase</fullName>
        <ecNumber evidence="8">6.1.1.4</ecNumber>
    </recommendedName>
    <alternativeName>
        <fullName evidence="8">Leucyl-tRNA synthetase</fullName>
        <shortName evidence="8">LeuRS</shortName>
    </alternativeName>
</protein>
<dbReference type="InterPro" id="IPR020791">
    <property type="entry name" value="Leu-tRNA-lgase_arc"/>
</dbReference>
<dbReference type="NCBIfam" id="NF008957">
    <property type="entry name" value="PRK12300.1"/>
    <property type="match status" value="1"/>
</dbReference>
<feature type="domain" description="Methionyl/Valyl/Leucyl/Isoleucyl-tRNA synthetase anticodon-binding" evidence="10">
    <location>
        <begin position="682"/>
        <end position="807"/>
    </location>
</feature>
<evidence type="ECO:0000256" key="3">
    <source>
        <dbReference type="ARBA" id="ARBA00022598"/>
    </source>
</evidence>
<dbReference type="InterPro" id="IPR002300">
    <property type="entry name" value="aa-tRNA-synth_Ia"/>
</dbReference>
<dbReference type="AlphaFoldDB" id="A0A2U9IJW1"/>
<keyword evidence="4 8" id="KW-0547">Nucleotide-binding</keyword>
<evidence type="ECO:0000256" key="1">
    <source>
        <dbReference type="ARBA" id="ARBA00005594"/>
    </source>
</evidence>
<dbReference type="GO" id="GO:0005524">
    <property type="term" value="F:ATP binding"/>
    <property type="evidence" value="ECO:0007669"/>
    <property type="project" value="UniProtKB-UniRule"/>
</dbReference>
<keyword evidence="6 8" id="KW-0648">Protein biosynthesis</keyword>
<evidence type="ECO:0000256" key="7">
    <source>
        <dbReference type="ARBA" id="ARBA00023146"/>
    </source>
</evidence>
<dbReference type="EMBL" id="CP029288">
    <property type="protein sequence ID" value="AWR96331.1"/>
    <property type="molecule type" value="Genomic_DNA"/>
</dbReference>
<reference evidence="11 12" key="1">
    <citation type="submission" date="2018-05" db="EMBL/GenBank/DDBJ databases">
        <title>Complete Genome Sequences of Extremely Thermoacidophilic, Metal-Mobilizing Type-Strain Members of the Archaeal Family Sulfolobaceae: Acidianus brierleyi DSM-1651T, Acidianus sulfidivorans DSM-18786T, Metallosphaera hakonensis DSM-7519T, and Metallosphaera prunae DSM-10039T.</title>
        <authorList>
            <person name="Counts J.A."/>
            <person name="Kelly R.M."/>
        </authorList>
    </citation>
    <scope>NUCLEOTIDE SEQUENCE [LARGE SCALE GENOMIC DNA]</scope>
    <source>
        <strain evidence="11 12">JP7</strain>
    </source>
</reference>
<dbReference type="GO" id="GO:0005737">
    <property type="term" value="C:cytoplasm"/>
    <property type="evidence" value="ECO:0007669"/>
    <property type="project" value="UniProtKB-SubCell"/>
</dbReference>